<evidence type="ECO:0000256" key="4">
    <source>
        <dbReference type="ARBA" id="ARBA00011233"/>
    </source>
</evidence>
<dbReference type="EMBL" id="JWIZ01000013">
    <property type="protein sequence ID" value="KMK52129.1"/>
    <property type="molecule type" value="Genomic_DNA"/>
</dbReference>
<dbReference type="SUPFAM" id="SSF51569">
    <property type="entry name" value="Aldolase"/>
    <property type="match status" value="1"/>
</dbReference>
<evidence type="ECO:0000256" key="3">
    <source>
        <dbReference type="ARBA" id="ARBA00006906"/>
    </source>
</evidence>
<evidence type="ECO:0000313" key="10">
    <source>
        <dbReference type="Proteomes" id="UP000036270"/>
    </source>
</evidence>
<organism evidence="9 10">
    <name type="scientific">Muribacter muris</name>
    <dbReference type="NCBI Taxonomy" id="67855"/>
    <lineage>
        <taxon>Bacteria</taxon>
        <taxon>Pseudomonadati</taxon>
        <taxon>Pseudomonadota</taxon>
        <taxon>Gammaproteobacteria</taxon>
        <taxon>Pasteurellales</taxon>
        <taxon>Pasteurellaceae</taxon>
        <taxon>Muribacter</taxon>
    </lineage>
</organism>
<dbReference type="InterPro" id="IPR031337">
    <property type="entry name" value="KDPG/KHG_AS_1"/>
</dbReference>
<dbReference type="Gene3D" id="3.20.20.70">
    <property type="entry name" value="Aldolase class I"/>
    <property type="match status" value="1"/>
</dbReference>
<dbReference type="EC" id="4.1.2.14" evidence="5"/>
<evidence type="ECO:0000256" key="7">
    <source>
        <dbReference type="ARBA" id="ARBA00023270"/>
    </source>
</evidence>
<evidence type="ECO:0000256" key="2">
    <source>
        <dbReference type="ARBA" id="ARBA00004736"/>
    </source>
</evidence>
<sequence length="212" mass="22926">MRYTIEQMTDMLRQLKLIPVIALEQAEAILPLCRTLTDNGLPVAEITFRSAAAEQAIRLLRQDQPDVLIAAGTVLTCEQVVQAQQAGADVIVSPGFNPKIVELCKSLHIPIIPGVNNPTAVEMALAHGIQTVKFFPAEASGGVKMIKALLAPYPQLNIMPTGGIGLDNLRDYLAIQNVVACGGSWFVDKALIESQNWQKIAELTAQAVRCTQ</sequence>
<dbReference type="Pfam" id="PF01081">
    <property type="entry name" value="Aldolase"/>
    <property type="match status" value="1"/>
</dbReference>
<dbReference type="InterPro" id="IPR013785">
    <property type="entry name" value="Aldolase_TIM"/>
</dbReference>
<dbReference type="PANTHER" id="PTHR30246">
    <property type="entry name" value="2-KETO-3-DEOXY-6-PHOSPHOGLUCONATE ALDOLASE"/>
    <property type="match status" value="1"/>
</dbReference>
<dbReference type="NCBIfam" id="NF004325">
    <property type="entry name" value="PRK05718.1"/>
    <property type="match status" value="1"/>
</dbReference>
<dbReference type="NCBIfam" id="TIGR01182">
    <property type="entry name" value="eda"/>
    <property type="match status" value="1"/>
</dbReference>
<dbReference type="STRING" id="67855.RO21_02600"/>
<evidence type="ECO:0000256" key="6">
    <source>
        <dbReference type="ARBA" id="ARBA00023239"/>
    </source>
</evidence>
<keyword evidence="6" id="KW-0456">Lyase</keyword>
<dbReference type="RefSeq" id="WP_047976243.1">
    <property type="nucleotide sequence ID" value="NZ_JWIZ01000013.1"/>
</dbReference>
<dbReference type="PATRIC" id="fig|67855.3.peg.289"/>
<keyword evidence="8" id="KW-0119">Carbohydrate metabolism</keyword>
<keyword evidence="10" id="KW-1185">Reference proteome</keyword>
<comment type="pathway">
    <text evidence="2">Carbohydrate acid metabolism; 2-dehydro-3-deoxy-D-gluconate degradation; D-glyceraldehyde 3-phosphate and pyruvate from 2-dehydro-3-deoxy-D-gluconate: step 2/2.</text>
</comment>
<dbReference type="AlphaFoldDB" id="A0A0J5P9B1"/>
<gene>
    <name evidence="9" type="ORF">RO21_02600</name>
</gene>
<comment type="caution">
    <text evidence="9">The sequence shown here is derived from an EMBL/GenBank/DDBJ whole genome shotgun (WGS) entry which is preliminary data.</text>
</comment>
<dbReference type="CDD" id="cd00452">
    <property type="entry name" value="KDPG_aldolase"/>
    <property type="match status" value="1"/>
</dbReference>
<reference evidence="9 10" key="1">
    <citation type="submission" date="2014-12" db="EMBL/GenBank/DDBJ databases">
        <title>Reclassification of Actinobacillus muris as Muribacter muris.</title>
        <authorList>
            <person name="Christensen H."/>
            <person name="Nicklas W."/>
            <person name="Bisgaard M."/>
        </authorList>
    </citation>
    <scope>NUCLEOTIDE SEQUENCE [LARGE SCALE GENOMIC DNA]</scope>
    <source>
        <strain evidence="9 10">Ackerman80-443D</strain>
    </source>
</reference>
<dbReference type="PANTHER" id="PTHR30246:SF1">
    <property type="entry name" value="2-DEHYDRO-3-DEOXY-6-PHOSPHOGALACTONATE ALDOLASE-RELATED"/>
    <property type="match status" value="1"/>
</dbReference>
<protein>
    <recommendedName>
        <fullName evidence="5">2-dehydro-3-deoxy-phosphogluconate aldolase</fullName>
        <ecNumber evidence="5">4.1.2.14</ecNumber>
    </recommendedName>
</protein>
<dbReference type="InterPro" id="IPR000887">
    <property type="entry name" value="Aldlse_KDPG_KHG"/>
</dbReference>
<dbReference type="PROSITE" id="PS00160">
    <property type="entry name" value="ALDOLASE_KDPG_KHG_2"/>
    <property type="match status" value="1"/>
</dbReference>
<accession>A0A0J5P9B1</accession>
<evidence type="ECO:0000256" key="5">
    <source>
        <dbReference type="ARBA" id="ARBA00013063"/>
    </source>
</evidence>
<proteinExistence type="inferred from homology"/>
<comment type="similarity">
    <text evidence="3">Belongs to the KHG/KDPG aldolase family.</text>
</comment>
<name>A0A0J5P9B1_9PAST</name>
<dbReference type="GO" id="GO:0008675">
    <property type="term" value="F:2-dehydro-3-deoxy-phosphogluconate aldolase activity"/>
    <property type="evidence" value="ECO:0007669"/>
    <property type="project" value="UniProtKB-EC"/>
</dbReference>
<evidence type="ECO:0000256" key="8">
    <source>
        <dbReference type="ARBA" id="ARBA00023277"/>
    </source>
</evidence>
<evidence type="ECO:0000256" key="1">
    <source>
        <dbReference type="ARBA" id="ARBA00000654"/>
    </source>
</evidence>
<evidence type="ECO:0000313" key="9">
    <source>
        <dbReference type="EMBL" id="KMK52129.1"/>
    </source>
</evidence>
<comment type="catalytic activity">
    <reaction evidence="1">
        <text>2-dehydro-3-deoxy-6-phospho-D-gluconate = D-glyceraldehyde 3-phosphate + pyruvate</text>
        <dbReference type="Rhea" id="RHEA:17089"/>
        <dbReference type="ChEBI" id="CHEBI:15361"/>
        <dbReference type="ChEBI" id="CHEBI:57569"/>
        <dbReference type="ChEBI" id="CHEBI:59776"/>
        <dbReference type="EC" id="4.1.2.14"/>
    </reaction>
</comment>
<dbReference type="PROSITE" id="PS00159">
    <property type="entry name" value="ALDOLASE_KDPG_KHG_1"/>
    <property type="match status" value="1"/>
</dbReference>
<keyword evidence="7" id="KW-0704">Schiff base</keyword>
<dbReference type="Proteomes" id="UP000036270">
    <property type="component" value="Unassembled WGS sequence"/>
</dbReference>
<comment type="subunit">
    <text evidence="4">Homotrimer.</text>
</comment>
<dbReference type="InterPro" id="IPR031338">
    <property type="entry name" value="KDPG/KHG_AS_2"/>
</dbReference>